<protein>
    <submittedName>
        <fullName evidence="2">BadF/BadG/BcrA/BcrD ATPase family protein</fullName>
    </submittedName>
</protein>
<dbReference type="InterPro" id="IPR002731">
    <property type="entry name" value="ATPase_BadF"/>
</dbReference>
<name>A0ABT5L572_9ALTE</name>
<dbReference type="InterPro" id="IPR052519">
    <property type="entry name" value="Euk-type_GlcNAc_Kinase"/>
</dbReference>
<keyword evidence="3" id="KW-1185">Reference proteome</keyword>
<dbReference type="EMBL" id="JAQQXP010000002">
    <property type="protein sequence ID" value="MDC8832203.1"/>
    <property type="molecule type" value="Genomic_DNA"/>
</dbReference>
<dbReference type="InterPro" id="IPR043129">
    <property type="entry name" value="ATPase_NBD"/>
</dbReference>
<comment type="caution">
    <text evidence="2">The sequence shown here is derived from an EMBL/GenBank/DDBJ whole genome shotgun (WGS) entry which is preliminary data.</text>
</comment>
<proteinExistence type="predicted"/>
<evidence type="ECO:0000259" key="1">
    <source>
        <dbReference type="Pfam" id="PF01869"/>
    </source>
</evidence>
<accession>A0ABT5L572</accession>
<dbReference type="CDD" id="cd24082">
    <property type="entry name" value="ASKHA_NBD_GspK-like"/>
    <property type="match status" value="1"/>
</dbReference>
<dbReference type="SUPFAM" id="SSF53067">
    <property type="entry name" value="Actin-like ATPase domain"/>
    <property type="match status" value="2"/>
</dbReference>
<gene>
    <name evidence="2" type="ORF">OIK42_15695</name>
</gene>
<dbReference type="Gene3D" id="3.30.420.40">
    <property type="match status" value="2"/>
</dbReference>
<reference evidence="2 3" key="1">
    <citation type="submission" date="2022-10" db="EMBL/GenBank/DDBJ databases">
        <title>Alteromonas sp. chi3 Genome sequencing.</title>
        <authorList>
            <person name="Park S."/>
        </authorList>
    </citation>
    <scope>NUCLEOTIDE SEQUENCE [LARGE SCALE GENOMIC DNA]</scope>
    <source>
        <strain evidence="3">chi3</strain>
    </source>
</reference>
<dbReference type="PANTHER" id="PTHR43190">
    <property type="entry name" value="N-ACETYL-D-GLUCOSAMINE KINASE"/>
    <property type="match status" value="1"/>
</dbReference>
<dbReference type="RefSeq" id="WP_273641999.1">
    <property type="nucleotide sequence ID" value="NZ_JAQQXP010000002.1"/>
</dbReference>
<evidence type="ECO:0000313" key="3">
    <source>
        <dbReference type="Proteomes" id="UP001218788"/>
    </source>
</evidence>
<evidence type="ECO:0000313" key="2">
    <source>
        <dbReference type="EMBL" id="MDC8832203.1"/>
    </source>
</evidence>
<dbReference type="PANTHER" id="PTHR43190:SF3">
    <property type="entry name" value="N-ACETYL-D-GLUCOSAMINE KINASE"/>
    <property type="match status" value="1"/>
</dbReference>
<sequence>MSTAKDNRTYWVGIDGGGTKSHAVLFDAQYQVLGEGRSGPANIARHGKQALNAILGSVEQAVANSGLSFDSIKSELSVSAGLAGACLDSSVALLERWQHPFGDFTFTSDLHTALLGAHGGGDGAVLITGTGSCAASLVNGQITQFGGFGFQLGDQGSGAWLGQQAIQLALLHADGITSAEGLWHAAKEVYGCNTPAQIVDLLNGASSAEFARFAPQVFTLASQADECAQQLIQQGADYLNTLVMRALADSSMPLVFNGGLAALWLPYLDAAIRAHIRPAQYSAEWGAVYFCRRGQSCPA</sequence>
<feature type="domain" description="ATPase BadF/BadG/BcrA/BcrD type" evidence="1">
    <location>
        <begin position="12"/>
        <end position="263"/>
    </location>
</feature>
<dbReference type="Proteomes" id="UP001218788">
    <property type="component" value="Unassembled WGS sequence"/>
</dbReference>
<organism evidence="2 3">
    <name type="scientific">Alteromonas gilva</name>
    <dbReference type="NCBI Taxonomy" id="2987522"/>
    <lineage>
        <taxon>Bacteria</taxon>
        <taxon>Pseudomonadati</taxon>
        <taxon>Pseudomonadota</taxon>
        <taxon>Gammaproteobacteria</taxon>
        <taxon>Alteromonadales</taxon>
        <taxon>Alteromonadaceae</taxon>
        <taxon>Alteromonas/Salinimonas group</taxon>
        <taxon>Alteromonas</taxon>
    </lineage>
</organism>
<dbReference type="Pfam" id="PF01869">
    <property type="entry name" value="BcrAD_BadFG"/>
    <property type="match status" value="1"/>
</dbReference>